<protein>
    <submittedName>
        <fullName evidence="2">Uncharacterized protein</fullName>
    </submittedName>
</protein>
<evidence type="ECO:0000256" key="1">
    <source>
        <dbReference type="SAM" id="MobiDB-lite"/>
    </source>
</evidence>
<organism evidence="2 3">
    <name type="scientific">Xanthomonas campestris pv. papavericola</name>
    <dbReference type="NCBI Taxonomy" id="487881"/>
    <lineage>
        <taxon>Bacteria</taxon>
        <taxon>Pseudomonadati</taxon>
        <taxon>Pseudomonadota</taxon>
        <taxon>Gammaproteobacteria</taxon>
        <taxon>Lysobacterales</taxon>
        <taxon>Lysobacteraceae</taxon>
        <taxon>Xanthomonas</taxon>
    </lineage>
</organism>
<proteinExistence type="predicted"/>
<accession>A0AAJ3CDI0</accession>
<dbReference type="RefSeq" id="WP_228425315.1">
    <property type="nucleotide sequence ID" value="NZ_JAJFNJ020000003.1"/>
</dbReference>
<reference evidence="2" key="1">
    <citation type="submission" date="2021-10" db="EMBL/GenBank/DDBJ databases">
        <authorList>
            <person name="Hussein R."/>
            <person name="Harrison J."/>
            <person name="Studholme D.J."/>
            <person name="Vicente J."/>
            <person name="Grant M."/>
        </authorList>
    </citation>
    <scope>NUCLEOTIDE SEQUENCE</scope>
    <source>
        <strain evidence="2">NCPPB 2970</strain>
    </source>
</reference>
<feature type="region of interest" description="Disordered" evidence="1">
    <location>
        <begin position="1"/>
        <end position="92"/>
    </location>
</feature>
<gene>
    <name evidence="2" type="ORF">LLE72_004870</name>
</gene>
<evidence type="ECO:0000313" key="2">
    <source>
        <dbReference type="EMBL" id="MEC3887105.1"/>
    </source>
</evidence>
<name>A0AAJ3CDI0_XANCA</name>
<reference evidence="2" key="2">
    <citation type="submission" date="2024-01" db="EMBL/GenBank/DDBJ databases">
        <title>Long-read genome sequencing of X. campestris pv. papavericola.</title>
        <authorList>
            <person name="Hussain R.M.F."/>
            <person name="Greer S."/>
            <person name="Harrison J."/>
            <person name="Grant M."/>
            <person name="Vicente J."/>
            <person name="Studholme D.J."/>
        </authorList>
    </citation>
    <scope>NUCLEOTIDE SEQUENCE</scope>
    <source>
        <strain evidence="2">NCPPB 2970</strain>
    </source>
</reference>
<comment type="caution">
    <text evidence="2">The sequence shown here is derived from an EMBL/GenBank/DDBJ whole genome shotgun (WGS) entry which is preliminary data.</text>
</comment>
<dbReference type="AlphaFoldDB" id="A0AAJ3CDI0"/>
<sequence>MFNVNRLFRSRPRTDTTERTPSQDTAPREQSGAVEGLLSPLTARPRRRENTLAADTLPPRSPQGRRHPRAPLRSPMQPVALAGPSSAPPGSVERDIDDWLARSLPMAERIPSGYNLHDGERDTSRETLQSVANAIRSASTRGSTRLVLNYGIPAKTLPDAVGRLAALREL</sequence>
<dbReference type="EMBL" id="JAJFNJ020000003">
    <property type="protein sequence ID" value="MEC3887105.1"/>
    <property type="molecule type" value="Genomic_DNA"/>
</dbReference>
<evidence type="ECO:0000313" key="3">
    <source>
        <dbReference type="Proteomes" id="UP001297361"/>
    </source>
</evidence>
<dbReference type="Proteomes" id="UP001297361">
    <property type="component" value="Unassembled WGS sequence"/>
</dbReference>